<evidence type="ECO:0000256" key="8">
    <source>
        <dbReference type="ARBA" id="ARBA00022989"/>
    </source>
</evidence>
<feature type="transmembrane region" description="Helical" evidence="10">
    <location>
        <begin position="43"/>
        <end position="61"/>
    </location>
</feature>
<keyword evidence="9 10" id="KW-0472">Membrane</keyword>
<evidence type="ECO:0000256" key="1">
    <source>
        <dbReference type="ARBA" id="ARBA00004533"/>
    </source>
</evidence>
<evidence type="ECO:0000256" key="5">
    <source>
        <dbReference type="ARBA" id="ARBA00022519"/>
    </source>
</evidence>
<keyword evidence="5" id="KW-0997">Cell inner membrane</keyword>
<evidence type="ECO:0000256" key="7">
    <source>
        <dbReference type="ARBA" id="ARBA00022927"/>
    </source>
</evidence>
<dbReference type="InterPro" id="IPR024961">
    <property type="entry name" value="T2SS_GspC_N"/>
</dbReference>
<gene>
    <name evidence="12" type="primary">gspC</name>
    <name evidence="12" type="ORF">TUM4630_01510</name>
</gene>
<evidence type="ECO:0000256" key="2">
    <source>
        <dbReference type="ARBA" id="ARBA00007986"/>
    </source>
</evidence>
<dbReference type="SUPFAM" id="SSF50156">
    <property type="entry name" value="PDZ domain-like"/>
    <property type="match status" value="1"/>
</dbReference>
<evidence type="ECO:0000256" key="10">
    <source>
        <dbReference type="SAM" id="Phobius"/>
    </source>
</evidence>
<sequence length="327" mass="35992">MSHEHKIIIIRTEACAEGPHNMDLLDKVIARVNGIPHRPLSTAIFWLGLVIAIYLLAQITWKLVPVSQPPLAWQPTPTNIAQSSGLINISNLENLSLFGQFDAKGNPLKVAPVEEKITDAPKTSLSIQLTGVVASTSEQKGLAVIESAGSQNTYSLGDKIKGTSASLKEVYADRIIISNSGRYETLMLDGLKYATESEANQQLQQAKRERGVRQVDQRDNQAVAQELQESRDELLADPSKLTDYLAISPVNRDGELQGYRLNPGKDRALFEQAGLKANDLVKSMNGYDLTDMSQALEVMAQLPELTEISLMIEREGQLVEIMFSLPQ</sequence>
<dbReference type="Proteomes" id="UP000761574">
    <property type="component" value="Unassembled WGS sequence"/>
</dbReference>
<keyword evidence="7" id="KW-0653">Protein transport</keyword>
<keyword evidence="13" id="KW-1185">Reference proteome</keyword>
<evidence type="ECO:0000256" key="9">
    <source>
        <dbReference type="ARBA" id="ARBA00023136"/>
    </source>
</evidence>
<comment type="caution">
    <text evidence="12">The sequence shown here is derived from an EMBL/GenBank/DDBJ whole genome shotgun (WGS) entry which is preliminary data.</text>
</comment>
<proteinExistence type="inferred from homology"/>
<dbReference type="Pfam" id="PF11356">
    <property type="entry name" value="T2SSC"/>
    <property type="match status" value="1"/>
</dbReference>
<accession>A0ABQ4P2Y3</accession>
<dbReference type="Gene3D" id="2.30.30.830">
    <property type="match status" value="1"/>
</dbReference>
<keyword evidence="4" id="KW-1003">Cell membrane</keyword>
<organism evidence="12 13">
    <name type="scientific">Shewanella algidipiscicola</name>
    <dbReference type="NCBI Taxonomy" id="614070"/>
    <lineage>
        <taxon>Bacteria</taxon>
        <taxon>Pseudomonadati</taxon>
        <taxon>Pseudomonadota</taxon>
        <taxon>Gammaproteobacteria</taxon>
        <taxon>Alteromonadales</taxon>
        <taxon>Shewanellaceae</taxon>
        <taxon>Shewanella</taxon>
    </lineage>
</organism>
<keyword evidence="6 10" id="KW-0812">Transmembrane</keyword>
<comment type="similarity">
    <text evidence="2">Belongs to the GSP C family.</text>
</comment>
<evidence type="ECO:0000256" key="4">
    <source>
        <dbReference type="ARBA" id="ARBA00022475"/>
    </source>
</evidence>
<evidence type="ECO:0000313" key="13">
    <source>
        <dbReference type="Proteomes" id="UP000761574"/>
    </source>
</evidence>
<dbReference type="EMBL" id="BPFB01000001">
    <property type="protein sequence ID" value="GIU41860.1"/>
    <property type="molecule type" value="Genomic_DNA"/>
</dbReference>
<dbReference type="Gene3D" id="2.30.42.10">
    <property type="match status" value="1"/>
</dbReference>
<dbReference type="NCBIfam" id="TIGR01713">
    <property type="entry name" value="typeII_sec_gspC"/>
    <property type="match status" value="1"/>
</dbReference>
<evidence type="ECO:0000256" key="3">
    <source>
        <dbReference type="ARBA" id="ARBA00022448"/>
    </source>
</evidence>
<feature type="domain" description="Type II secretion system protein GspC N-terminal" evidence="11">
    <location>
        <begin position="46"/>
        <end position="188"/>
    </location>
</feature>
<dbReference type="InterPro" id="IPR036034">
    <property type="entry name" value="PDZ_sf"/>
</dbReference>
<keyword evidence="3" id="KW-0813">Transport</keyword>
<evidence type="ECO:0000256" key="6">
    <source>
        <dbReference type="ARBA" id="ARBA00022692"/>
    </source>
</evidence>
<reference evidence="12 13" key="1">
    <citation type="submission" date="2021-05" db="EMBL/GenBank/DDBJ databases">
        <title>Molecular characterization for Shewanella algae harboring chromosomal blaOXA-55-like strains isolated from clinical and environment sample.</title>
        <authorList>
            <person name="Ohama Y."/>
            <person name="Aoki K."/>
            <person name="Harada S."/>
            <person name="Moriya K."/>
            <person name="Ishii Y."/>
            <person name="Tateda K."/>
        </authorList>
    </citation>
    <scope>NUCLEOTIDE SEQUENCE [LARGE SCALE GENOMIC DNA]</scope>
    <source>
        <strain evidence="12 13">LMG 23746</strain>
    </source>
</reference>
<keyword evidence="8 10" id="KW-1133">Transmembrane helix</keyword>
<dbReference type="InterPro" id="IPR001639">
    <property type="entry name" value="T2SS_protein-GspC"/>
</dbReference>
<protein>
    <submittedName>
        <fullName evidence="12">Type II secretion system protein GspC</fullName>
    </submittedName>
</protein>
<evidence type="ECO:0000313" key="12">
    <source>
        <dbReference type="EMBL" id="GIU41860.1"/>
    </source>
</evidence>
<evidence type="ECO:0000259" key="11">
    <source>
        <dbReference type="Pfam" id="PF11356"/>
    </source>
</evidence>
<comment type="subcellular location">
    <subcellularLocation>
        <location evidence="1">Cell inner membrane</location>
    </subcellularLocation>
</comment>
<name>A0ABQ4P2Y3_9GAMM</name>